<gene>
    <name evidence="1" type="ORF">C1SCF055_LOCUS21770</name>
</gene>
<organism evidence="1">
    <name type="scientific">Cladocopium goreaui</name>
    <dbReference type="NCBI Taxonomy" id="2562237"/>
    <lineage>
        <taxon>Eukaryota</taxon>
        <taxon>Sar</taxon>
        <taxon>Alveolata</taxon>
        <taxon>Dinophyceae</taxon>
        <taxon>Suessiales</taxon>
        <taxon>Symbiodiniaceae</taxon>
        <taxon>Cladocopium</taxon>
    </lineage>
</organism>
<proteinExistence type="predicted"/>
<sequence>EDGCSSFDVALEVGKKIKSLQVAKCEASSEKDKKDIFDFIISKLGSLRRMDKQIRALMAEMLMRNLSNVERATGNLVDSLGPVVTLNEECFQSHVASGILQIYSNYSKFCTHCDFLSTHKTVTRPMELTHLSN</sequence>
<evidence type="ECO:0000313" key="2">
    <source>
        <dbReference type="EMBL" id="CAL1148554.1"/>
    </source>
</evidence>
<accession>A0A9P1FZA0</accession>
<feature type="non-terminal residue" evidence="1">
    <location>
        <position position="1"/>
    </location>
</feature>
<evidence type="ECO:0000313" key="1">
    <source>
        <dbReference type="EMBL" id="CAI3995179.1"/>
    </source>
</evidence>
<name>A0A9P1FZA0_9DINO</name>
<dbReference type="EMBL" id="CAMXCT020002044">
    <property type="protein sequence ID" value="CAL1148554.1"/>
    <property type="molecule type" value="Genomic_DNA"/>
</dbReference>
<protein>
    <submittedName>
        <fullName evidence="1">Uncharacterized protein</fullName>
    </submittedName>
</protein>
<reference evidence="2" key="2">
    <citation type="submission" date="2024-04" db="EMBL/GenBank/DDBJ databases">
        <authorList>
            <person name="Chen Y."/>
            <person name="Shah S."/>
            <person name="Dougan E. K."/>
            <person name="Thang M."/>
            <person name="Chan C."/>
        </authorList>
    </citation>
    <scope>NUCLEOTIDE SEQUENCE [LARGE SCALE GENOMIC DNA]</scope>
</reference>
<dbReference type="AlphaFoldDB" id="A0A9P1FZA0"/>
<comment type="caution">
    <text evidence="1">The sequence shown here is derived from an EMBL/GenBank/DDBJ whole genome shotgun (WGS) entry which is preliminary data.</text>
</comment>
<dbReference type="EMBL" id="CAMXCT010002044">
    <property type="protein sequence ID" value="CAI3995179.1"/>
    <property type="molecule type" value="Genomic_DNA"/>
</dbReference>
<reference evidence="1" key="1">
    <citation type="submission" date="2022-10" db="EMBL/GenBank/DDBJ databases">
        <authorList>
            <person name="Chen Y."/>
            <person name="Dougan E. K."/>
            <person name="Chan C."/>
            <person name="Rhodes N."/>
            <person name="Thang M."/>
        </authorList>
    </citation>
    <scope>NUCLEOTIDE SEQUENCE</scope>
</reference>